<dbReference type="Pfam" id="PF12661">
    <property type="entry name" value="hEGF"/>
    <property type="match status" value="2"/>
</dbReference>
<feature type="disulfide bond" evidence="9">
    <location>
        <begin position="291"/>
        <end position="300"/>
    </location>
</feature>
<dbReference type="Proteomes" id="UP000678499">
    <property type="component" value="Unassembled WGS sequence"/>
</dbReference>
<sequence length="403" mass="45240">MLAYVEISRPSYFESKYCLKKIDTIAIDGYEMEIFAIANGQVQPYILDPNFEDYLPVIPSTVGYVNFTWKSGSRKYFYHFELLESSDERILESPIVSVDRKGRVPKKPKTFSVLLPCSGNATGVAGFSIGLNIQTRKGKALPGTPLRLRLRKECTEMAQINTVLEHRFIPMNRFPKNKLLESEKKTVGSFENFPTEIPDLTFLGPDPECDKKCANGGWCNHDKICQCPEGYMGQYCTTALCYPQCMNGGSCTKPGVCSCPPGFHGNHCEGGICQQKCLNNGKCIQKDTCLCPKGFYGSRCEFSKCVIPCLNGGRCRGVNVCRCPWGFRGAHCEIDVPAAHARKQLRQAECRRPCRNGYCVGNNRCKCEPGWYGKLCQRRNPTVRSAPTPELGERPPKRKRVWV</sequence>
<dbReference type="InterPro" id="IPR000742">
    <property type="entry name" value="EGF"/>
</dbReference>
<dbReference type="PROSITE" id="PS01186">
    <property type="entry name" value="EGF_2"/>
    <property type="match status" value="4"/>
</dbReference>
<evidence type="ECO:0000256" key="8">
    <source>
        <dbReference type="ARBA" id="ARBA00023180"/>
    </source>
</evidence>
<keyword evidence="3" id="KW-0964">Secreted</keyword>
<keyword evidence="7 9" id="KW-1015">Disulfide bond</keyword>
<feature type="disulfide bond" evidence="9">
    <location>
        <begin position="273"/>
        <end position="283"/>
    </location>
</feature>
<dbReference type="PROSITE" id="PS50026">
    <property type="entry name" value="EGF_3"/>
    <property type="match status" value="4"/>
</dbReference>
<dbReference type="OrthoDB" id="6362829at2759"/>
<dbReference type="PROSITE" id="PS00022">
    <property type="entry name" value="EGF_1"/>
    <property type="match status" value="4"/>
</dbReference>
<dbReference type="InterPro" id="IPR038677">
    <property type="entry name" value="WIF_sf"/>
</dbReference>
<evidence type="ECO:0000256" key="1">
    <source>
        <dbReference type="ARBA" id="ARBA00004613"/>
    </source>
</evidence>
<evidence type="ECO:0000256" key="5">
    <source>
        <dbReference type="ARBA" id="ARBA00022729"/>
    </source>
</evidence>
<dbReference type="PANTHER" id="PTHR14949">
    <property type="entry name" value="EGF-LIKE-DOMAIN, MULTIPLE 7, 8"/>
    <property type="match status" value="1"/>
</dbReference>
<dbReference type="EMBL" id="OA882439">
    <property type="protein sequence ID" value="CAD7275356.1"/>
    <property type="molecule type" value="Genomic_DNA"/>
</dbReference>
<dbReference type="PANTHER" id="PTHR14949:SF32">
    <property type="entry name" value="WNT INHIBITORY FACTOR 1"/>
    <property type="match status" value="1"/>
</dbReference>
<evidence type="ECO:0000256" key="4">
    <source>
        <dbReference type="ARBA" id="ARBA00022536"/>
    </source>
</evidence>
<organism evidence="12">
    <name type="scientific">Notodromas monacha</name>
    <dbReference type="NCBI Taxonomy" id="399045"/>
    <lineage>
        <taxon>Eukaryota</taxon>
        <taxon>Metazoa</taxon>
        <taxon>Ecdysozoa</taxon>
        <taxon>Arthropoda</taxon>
        <taxon>Crustacea</taxon>
        <taxon>Oligostraca</taxon>
        <taxon>Ostracoda</taxon>
        <taxon>Podocopa</taxon>
        <taxon>Podocopida</taxon>
        <taxon>Cypridocopina</taxon>
        <taxon>Cypridoidea</taxon>
        <taxon>Cyprididae</taxon>
        <taxon>Notodromas</taxon>
    </lineage>
</organism>
<feature type="domain" description="EGF-like" evidence="10">
    <location>
        <begin position="346"/>
        <end position="377"/>
    </location>
</feature>
<feature type="disulfide bond" evidence="9">
    <location>
        <begin position="305"/>
        <end position="315"/>
    </location>
</feature>
<dbReference type="SMART" id="SM00181">
    <property type="entry name" value="EGF"/>
    <property type="match status" value="5"/>
</dbReference>
<gene>
    <name evidence="12" type="ORF">NMOB1V02_LOCUS3154</name>
</gene>
<name>A0A7R9BHE3_9CRUS</name>
<accession>A0A7R9BHE3</accession>
<dbReference type="GO" id="GO:0009986">
    <property type="term" value="C:cell surface"/>
    <property type="evidence" value="ECO:0007669"/>
    <property type="project" value="TreeGrafter"/>
</dbReference>
<dbReference type="SMART" id="SM00469">
    <property type="entry name" value="WIF"/>
    <property type="match status" value="1"/>
</dbReference>
<dbReference type="InterPro" id="IPR050969">
    <property type="entry name" value="Dev_Signal_Modulators"/>
</dbReference>
<proteinExistence type="predicted"/>
<dbReference type="Pfam" id="PF02019">
    <property type="entry name" value="WIF"/>
    <property type="match status" value="1"/>
</dbReference>
<dbReference type="AlphaFoldDB" id="A0A7R9BHE3"/>
<dbReference type="InterPro" id="IPR013032">
    <property type="entry name" value="EGF-like_CS"/>
</dbReference>
<feature type="disulfide bond" evidence="9">
    <location>
        <begin position="323"/>
        <end position="332"/>
    </location>
</feature>
<evidence type="ECO:0000256" key="3">
    <source>
        <dbReference type="ARBA" id="ARBA00022525"/>
    </source>
</evidence>
<protein>
    <recommendedName>
        <fullName evidence="14">Wnt inhibitory factor 1</fullName>
    </recommendedName>
</protein>
<dbReference type="EMBL" id="CAJPEX010000402">
    <property type="protein sequence ID" value="CAG0915508.1"/>
    <property type="molecule type" value="Genomic_DNA"/>
</dbReference>
<evidence type="ECO:0008006" key="14">
    <source>
        <dbReference type="Google" id="ProtNLM"/>
    </source>
</evidence>
<dbReference type="Gene3D" id="2.10.25.10">
    <property type="entry name" value="Laminin"/>
    <property type="match status" value="5"/>
</dbReference>
<evidence type="ECO:0000256" key="6">
    <source>
        <dbReference type="ARBA" id="ARBA00022737"/>
    </source>
</evidence>
<dbReference type="InterPro" id="IPR003306">
    <property type="entry name" value="WIF"/>
</dbReference>
<keyword evidence="4 9" id="KW-0245">EGF-like domain</keyword>
<evidence type="ECO:0000256" key="9">
    <source>
        <dbReference type="PROSITE-ProRule" id="PRU00076"/>
    </source>
</evidence>
<feature type="domain" description="WIF" evidence="11">
    <location>
        <begin position="17"/>
        <end position="154"/>
    </location>
</feature>
<feature type="domain" description="EGF-like" evidence="10">
    <location>
        <begin position="205"/>
        <end position="237"/>
    </location>
</feature>
<comment type="subcellular location">
    <subcellularLocation>
        <location evidence="1">Secreted</location>
    </subcellularLocation>
</comment>
<dbReference type="CDD" id="cd00054">
    <property type="entry name" value="EGF_CA"/>
    <property type="match status" value="1"/>
</dbReference>
<dbReference type="GO" id="GO:0005576">
    <property type="term" value="C:extracellular region"/>
    <property type="evidence" value="ECO:0007669"/>
    <property type="project" value="UniProtKB-SubCell"/>
</dbReference>
<reference evidence="12" key="1">
    <citation type="submission" date="2020-11" db="EMBL/GenBank/DDBJ databases">
        <authorList>
            <person name="Tran Van P."/>
        </authorList>
    </citation>
    <scope>NUCLEOTIDE SEQUENCE</scope>
</reference>
<feature type="domain" description="EGF-like" evidence="10">
    <location>
        <begin position="302"/>
        <end position="333"/>
    </location>
</feature>
<evidence type="ECO:0000256" key="7">
    <source>
        <dbReference type="ARBA" id="ARBA00023157"/>
    </source>
</evidence>
<evidence type="ECO:0000259" key="11">
    <source>
        <dbReference type="PROSITE" id="PS50814"/>
    </source>
</evidence>
<keyword evidence="6" id="KW-0677">Repeat</keyword>
<dbReference type="GO" id="GO:0005102">
    <property type="term" value="F:signaling receptor binding"/>
    <property type="evidence" value="ECO:0007669"/>
    <property type="project" value="TreeGrafter"/>
</dbReference>
<evidence type="ECO:0000259" key="10">
    <source>
        <dbReference type="PROSITE" id="PS50026"/>
    </source>
</evidence>
<evidence type="ECO:0000256" key="2">
    <source>
        <dbReference type="ARBA" id="ARBA00022473"/>
    </source>
</evidence>
<keyword evidence="5" id="KW-0732">Signal</keyword>
<dbReference type="Gene3D" id="2.60.40.2170">
    <property type="entry name" value="Wnt, WIF domain"/>
    <property type="match status" value="1"/>
</dbReference>
<feature type="disulfide bond" evidence="9">
    <location>
        <begin position="227"/>
        <end position="236"/>
    </location>
</feature>
<dbReference type="PROSITE" id="PS50814">
    <property type="entry name" value="WIF"/>
    <property type="match status" value="1"/>
</dbReference>
<evidence type="ECO:0000313" key="12">
    <source>
        <dbReference type="EMBL" id="CAD7275356.1"/>
    </source>
</evidence>
<feature type="disulfide bond" evidence="9">
    <location>
        <begin position="209"/>
        <end position="219"/>
    </location>
</feature>
<dbReference type="SUPFAM" id="SSF57196">
    <property type="entry name" value="EGF/Laminin"/>
    <property type="match status" value="2"/>
</dbReference>
<feature type="disulfide bond" evidence="9">
    <location>
        <begin position="367"/>
        <end position="376"/>
    </location>
</feature>
<evidence type="ECO:0000313" key="13">
    <source>
        <dbReference type="Proteomes" id="UP000678499"/>
    </source>
</evidence>
<keyword evidence="2" id="KW-0217">Developmental protein</keyword>
<feature type="domain" description="EGF-like" evidence="10">
    <location>
        <begin position="269"/>
        <end position="301"/>
    </location>
</feature>
<keyword evidence="8" id="KW-0325">Glycoprotein</keyword>
<keyword evidence="13" id="KW-1185">Reference proteome</keyword>
<comment type="caution">
    <text evidence="9">Lacks conserved residue(s) required for the propagation of feature annotation.</text>
</comment>